<evidence type="ECO:0000313" key="3">
    <source>
        <dbReference type="EMBL" id="CAB5229490.1"/>
    </source>
</evidence>
<dbReference type="EMBL" id="LR797415">
    <property type="protein sequence ID" value="CAB4214082.1"/>
    <property type="molecule type" value="Genomic_DNA"/>
</dbReference>
<protein>
    <submittedName>
        <fullName evidence="2">Uncharacterized protein</fullName>
    </submittedName>
</protein>
<dbReference type="Pfam" id="PF23899">
    <property type="entry name" value="SU10_portal"/>
    <property type="match status" value="1"/>
</dbReference>
<dbReference type="EMBL" id="LR798403">
    <property type="protein sequence ID" value="CAB5229490.1"/>
    <property type="molecule type" value="Genomic_DNA"/>
</dbReference>
<proteinExistence type="predicted"/>
<accession>A0A6J5SJV6</accession>
<evidence type="ECO:0000256" key="1">
    <source>
        <dbReference type="SAM" id="MobiDB-lite"/>
    </source>
</evidence>
<gene>
    <name evidence="2" type="ORF">UFOVP1466_22</name>
    <name evidence="3" type="ORF">UFOVP1554_26</name>
</gene>
<evidence type="ECO:0000313" key="2">
    <source>
        <dbReference type="EMBL" id="CAB4214082.1"/>
    </source>
</evidence>
<sequence>MIENDIPENLSTDIAATEPMDDAELQAIITQDLTDAVSYVDSDLSPTRAKGTEYYRGDLFGNEVEGNSKVVAMEVRDTVSAMLPSLMRVFFSSENVVEFTPKGPEDTKMAQQATDYCNHIFQNDNSGFLTAYAIFKDSLVRKCGIAKFWWEDEEKVRIEEYTGLDDQTLEMLMQEPGGEVKIVVSYPDPAIDEMQISTVDPLTGQPVMAPPAMVHDVQIKRITKDGRIRIMAVPPEELLLDRRARSFDDATIIAHRQMATMADLLAMGYDQDEIEENMSSTDLDSNDEYLARQPLSTTFGTNDAANPMMRRVLYIEAYSRVDYDGDGIAELRKVCCMGGGYKVVRNLPASYIPFADFPCDPEPHTSPLEAMSIFDITRDLQEIKSEILRNTLDSLAQSIHPRTAVVEGQVNIDDVLNNETGAIIRMRAPGMVQPLTTPFVGQAAFPMMEYMDQIKEDRTGMSKAAMGLNADALQSSTKAAVNATISASQGRIELTARILAEGMKKLFKGILFLATTHQDKARMVRMRNEWVQIDPRFWDVSMDANINIALGNGDTNEKLQALMMIMAKQEQILQQLGPQNPLVTPQQFSNTLRKIVELSGFKDSTSFFQNIPADYVPPPPQQKPSPEEVLAQVQAESIKADIQKKAAELELKRQQMMMDDDLNRDKMAQDLYLKKYEIELKYKSQISTAEIDAAQNIDREAMRQQALLAQQQAAQFVSQPQPPAPEMMPPSTFQGMAQ</sequence>
<organism evidence="2">
    <name type="scientific">uncultured Caudovirales phage</name>
    <dbReference type="NCBI Taxonomy" id="2100421"/>
    <lineage>
        <taxon>Viruses</taxon>
        <taxon>Duplodnaviria</taxon>
        <taxon>Heunggongvirae</taxon>
        <taxon>Uroviricota</taxon>
        <taxon>Caudoviricetes</taxon>
        <taxon>Peduoviridae</taxon>
        <taxon>Maltschvirus</taxon>
        <taxon>Maltschvirus maltsch</taxon>
    </lineage>
</organism>
<reference evidence="2" key="1">
    <citation type="submission" date="2020-05" db="EMBL/GenBank/DDBJ databases">
        <authorList>
            <person name="Chiriac C."/>
            <person name="Salcher M."/>
            <person name="Ghai R."/>
            <person name="Kavagutti S V."/>
        </authorList>
    </citation>
    <scope>NUCLEOTIDE SEQUENCE</scope>
</reference>
<feature type="region of interest" description="Disordered" evidence="1">
    <location>
        <begin position="713"/>
        <end position="738"/>
    </location>
</feature>
<dbReference type="InterPro" id="IPR056909">
    <property type="entry name" value="SU10_portal"/>
</dbReference>
<name>A0A6J5SJV6_9CAUD</name>